<comment type="caution">
    <text evidence="2">The sequence shown here is derived from an EMBL/GenBank/DDBJ whole genome shotgun (WGS) entry which is preliminary data.</text>
</comment>
<feature type="compositionally biased region" description="Basic and acidic residues" evidence="1">
    <location>
        <begin position="106"/>
        <end position="119"/>
    </location>
</feature>
<gene>
    <name evidence="2" type="ORF">Scani_57840</name>
</gene>
<proteinExistence type="predicted"/>
<dbReference type="AlphaFoldDB" id="A0A640SGI9"/>
<evidence type="ECO:0000256" key="1">
    <source>
        <dbReference type="SAM" id="MobiDB-lite"/>
    </source>
</evidence>
<evidence type="ECO:0000313" key="2">
    <source>
        <dbReference type="EMBL" id="GFE09516.1"/>
    </source>
</evidence>
<feature type="region of interest" description="Disordered" evidence="1">
    <location>
        <begin position="37"/>
        <end position="56"/>
    </location>
</feature>
<dbReference type="EMBL" id="BLIN01000005">
    <property type="protein sequence ID" value="GFE09516.1"/>
    <property type="molecule type" value="Genomic_DNA"/>
</dbReference>
<feature type="region of interest" description="Disordered" evidence="1">
    <location>
        <begin position="61"/>
        <end position="135"/>
    </location>
</feature>
<feature type="compositionally biased region" description="Low complexity" evidence="1">
    <location>
        <begin position="84"/>
        <end position="96"/>
    </location>
</feature>
<accession>A0A640SGI9</accession>
<evidence type="ECO:0000313" key="3">
    <source>
        <dbReference type="Proteomes" id="UP000435837"/>
    </source>
</evidence>
<reference evidence="2 3" key="1">
    <citation type="submission" date="2019-12" db="EMBL/GenBank/DDBJ databases">
        <title>Whole genome shotgun sequence of Streptomyces caniferus NBRC 15389.</title>
        <authorList>
            <person name="Ichikawa N."/>
            <person name="Kimura A."/>
            <person name="Kitahashi Y."/>
            <person name="Komaki H."/>
            <person name="Tamura T."/>
        </authorList>
    </citation>
    <scope>NUCLEOTIDE SEQUENCE [LARGE SCALE GENOMIC DNA]</scope>
    <source>
        <strain evidence="2 3">NBRC 15389</strain>
    </source>
</reference>
<dbReference type="Proteomes" id="UP000435837">
    <property type="component" value="Unassembled WGS sequence"/>
</dbReference>
<name>A0A640SGI9_9ACTN</name>
<sequence length="135" mass="14294">MKAGGGGPSLWPFWPLPVVPGDAFLCDHEAHRTTYLHPHQRFPLPPTGGDGSERVGVSGLLRFTSGHPHPRRPVTAPDSPAQRTPPAAGATATNHHGGTGKAQRTGNDERTASAGDTRRATHTAAKPKTWETYAP</sequence>
<protein>
    <submittedName>
        <fullName evidence="2">Uncharacterized protein</fullName>
    </submittedName>
</protein>
<organism evidence="2 3">
    <name type="scientific">Streptomyces caniferus</name>
    <dbReference type="NCBI Taxonomy" id="285557"/>
    <lineage>
        <taxon>Bacteria</taxon>
        <taxon>Bacillati</taxon>
        <taxon>Actinomycetota</taxon>
        <taxon>Actinomycetes</taxon>
        <taxon>Kitasatosporales</taxon>
        <taxon>Streptomycetaceae</taxon>
        <taxon>Streptomyces</taxon>
    </lineage>
</organism>